<dbReference type="PANTHER" id="PTHR21344:SF1">
    <property type="entry name" value="RAL GTPASE-ACTIVATING PROTEIN SUBUNIT BETA"/>
    <property type="match status" value="1"/>
</dbReference>
<dbReference type="InterPro" id="IPR039930">
    <property type="entry name" value="RALGAPB"/>
</dbReference>
<dbReference type="PANTHER" id="PTHR21344">
    <property type="entry name" value="RAL GTPASE-ACTIVATING PROTEIN SUBUNIT BETA"/>
    <property type="match status" value="1"/>
</dbReference>
<dbReference type="SUPFAM" id="SSF111347">
    <property type="entry name" value="Rap/Ran-GAP"/>
    <property type="match status" value="1"/>
</dbReference>
<evidence type="ECO:0000256" key="1">
    <source>
        <dbReference type="SAM" id="MobiDB-lite"/>
    </source>
</evidence>
<evidence type="ECO:0000313" key="3">
    <source>
        <dbReference type="Proteomes" id="UP000193380"/>
    </source>
</evidence>
<protein>
    <submittedName>
        <fullName evidence="2">Uncharacterized protein</fullName>
    </submittedName>
</protein>
<dbReference type="GO" id="GO:0005096">
    <property type="term" value="F:GTPase activator activity"/>
    <property type="evidence" value="ECO:0007669"/>
    <property type="project" value="InterPro"/>
</dbReference>
<dbReference type="InterPro" id="IPR035974">
    <property type="entry name" value="Rap/Ran-GAP_sf"/>
</dbReference>
<reference evidence="2" key="2">
    <citation type="submission" date="2014-03" db="EMBL/GenBank/DDBJ databases">
        <authorList>
            <person name="Genoscope - CEA"/>
        </authorList>
    </citation>
    <scope>NUCLEOTIDE SEQUENCE</scope>
</reference>
<name>A0A060YRX1_ONCMY</name>
<organism evidence="2 3">
    <name type="scientific">Oncorhynchus mykiss</name>
    <name type="common">Rainbow trout</name>
    <name type="synonym">Salmo gairdneri</name>
    <dbReference type="NCBI Taxonomy" id="8022"/>
    <lineage>
        <taxon>Eukaryota</taxon>
        <taxon>Metazoa</taxon>
        <taxon>Chordata</taxon>
        <taxon>Craniata</taxon>
        <taxon>Vertebrata</taxon>
        <taxon>Euteleostomi</taxon>
        <taxon>Actinopterygii</taxon>
        <taxon>Neopterygii</taxon>
        <taxon>Teleostei</taxon>
        <taxon>Protacanthopterygii</taxon>
        <taxon>Salmoniformes</taxon>
        <taxon>Salmonidae</taxon>
        <taxon>Salmoninae</taxon>
        <taxon>Oncorhynchus</taxon>
    </lineage>
</organism>
<dbReference type="PaxDb" id="8022-A0A060YRX1"/>
<evidence type="ECO:0000313" key="2">
    <source>
        <dbReference type="EMBL" id="CDQ94287.1"/>
    </source>
</evidence>
<sequence>MAKQTEYETTLEHSSEERWCNKSFPDPLTDCKPPPPSQEFQTARLFLSHFGFLSLEALKEPGNSRLPPHLIALDSGLPGFFDDMSYLDLLPCRPCDTVFLFYMKAGQKSSQEVTGQRGQSTGVKGEGNQRGLREGNQRG</sequence>
<dbReference type="EMBL" id="FR917269">
    <property type="protein sequence ID" value="CDQ94287.1"/>
    <property type="molecule type" value="Genomic_DNA"/>
</dbReference>
<dbReference type="GO" id="GO:0051056">
    <property type="term" value="P:regulation of small GTPase mediated signal transduction"/>
    <property type="evidence" value="ECO:0007669"/>
    <property type="project" value="InterPro"/>
</dbReference>
<accession>A0A060YRX1</accession>
<gene>
    <name evidence="2" type="ORF">GSONMT00037043001</name>
</gene>
<dbReference type="AlphaFoldDB" id="A0A060YRX1"/>
<dbReference type="STRING" id="8022.A0A060YRX1"/>
<feature type="region of interest" description="Disordered" evidence="1">
    <location>
        <begin position="108"/>
        <end position="139"/>
    </location>
</feature>
<feature type="non-terminal residue" evidence="2">
    <location>
        <position position="139"/>
    </location>
</feature>
<dbReference type="Proteomes" id="UP000193380">
    <property type="component" value="Unassembled WGS sequence"/>
</dbReference>
<proteinExistence type="predicted"/>
<feature type="compositionally biased region" description="Polar residues" evidence="1">
    <location>
        <begin position="108"/>
        <end position="122"/>
    </location>
</feature>
<reference evidence="2" key="1">
    <citation type="journal article" date="2014" name="Nat. Commun.">
        <title>The rainbow trout genome provides novel insights into evolution after whole-genome duplication in vertebrates.</title>
        <authorList>
            <person name="Berthelot C."/>
            <person name="Brunet F."/>
            <person name="Chalopin D."/>
            <person name="Juanchich A."/>
            <person name="Bernard M."/>
            <person name="Noel B."/>
            <person name="Bento P."/>
            <person name="Da Silva C."/>
            <person name="Labadie K."/>
            <person name="Alberti A."/>
            <person name="Aury J.M."/>
            <person name="Louis A."/>
            <person name="Dehais P."/>
            <person name="Bardou P."/>
            <person name="Montfort J."/>
            <person name="Klopp C."/>
            <person name="Cabau C."/>
            <person name="Gaspin C."/>
            <person name="Thorgaard G.H."/>
            <person name="Boussaha M."/>
            <person name="Quillet E."/>
            <person name="Guyomard R."/>
            <person name="Galiana D."/>
            <person name="Bobe J."/>
            <person name="Volff J.N."/>
            <person name="Genet C."/>
            <person name="Wincker P."/>
            <person name="Jaillon O."/>
            <person name="Roest Crollius H."/>
            <person name="Guiguen Y."/>
        </authorList>
    </citation>
    <scope>NUCLEOTIDE SEQUENCE [LARGE SCALE GENOMIC DNA]</scope>
</reference>